<feature type="transmembrane region" description="Helical" evidence="1">
    <location>
        <begin position="116"/>
        <end position="134"/>
    </location>
</feature>
<reference evidence="2" key="1">
    <citation type="submission" date="2020-08" db="EMBL/GenBank/DDBJ databases">
        <title>Genome public.</title>
        <authorList>
            <person name="Liu C."/>
            <person name="Sun Q."/>
        </authorList>
    </citation>
    <scope>NUCLEOTIDE SEQUENCE</scope>
    <source>
        <strain evidence="2">NSJ-42</strain>
    </source>
</reference>
<feature type="transmembrane region" description="Helical" evidence="1">
    <location>
        <begin position="217"/>
        <end position="240"/>
    </location>
</feature>
<dbReference type="PANTHER" id="PTHR37814:SF1">
    <property type="entry name" value="MEMBRANE PROTEIN"/>
    <property type="match status" value="1"/>
</dbReference>
<dbReference type="Gene3D" id="1.20.1740.10">
    <property type="entry name" value="Amino acid/polyamine transporter I"/>
    <property type="match status" value="1"/>
</dbReference>
<dbReference type="EMBL" id="JACOOQ010000012">
    <property type="protein sequence ID" value="MBC5640393.1"/>
    <property type="molecule type" value="Genomic_DNA"/>
</dbReference>
<dbReference type="Proteomes" id="UP000662088">
    <property type="component" value="Unassembled WGS sequence"/>
</dbReference>
<feature type="transmembrane region" description="Helical" evidence="1">
    <location>
        <begin position="299"/>
        <end position="318"/>
    </location>
</feature>
<dbReference type="AlphaFoldDB" id="A0A8I0A5F4"/>
<gene>
    <name evidence="2" type="ORF">H8R92_08175</name>
</gene>
<evidence type="ECO:0000256" key="1">
    <source>
        <dbReference type="SAM" id="Phobius"/>
    </source>
</evidence>
<protein>
    <submittedName>
        <fullName evidence="2">Transporter</fullName>
    </submittedName>
</protein>
<proteinExistence type="predicted"/>
<keyword evidence="1" id="KW-0472">Membrane</keyword>
<sequence length="352" mass="38889">MKKDIYKIFQIAFVFIGTIVGAGLASGKEITEFFTSYGLISFIGIIFCGIFYIIIGTIISKISIRYELNSYSDVIKVISPNILGKFTGAITTVYLISSASIILAGSGALINQFFGIPKIIGTLIMIALASFFLLRGTNGLIEVNSFIVPALLTTITLIFILYIIFCGDNLSINYISQFTPPKKGVLISTILYAGYNTLCCCGVLVPLSNETRKSKIMVSGIALGAIGLTVLSTIINILLLMNQPYIYKYEIPLLLCAQRFSNIIQALLLIIIWLEMFSTEVSDVYSISKTLEQTFKLPFKKGIFIVLAFALPISQIGFSNLITTLYPMFGILSLIFITQCIYFFYKNKEKLG</sequence>
<feature type="transmembrane region" description="Helical" evidence="1">
    <location>
        <begin position="86"/>
        <end position="110"/>
    </location>
</feature>
<feature type="transmembrane region" description="Helical" evidence="1">
    <location>
        <begin position="185"/>
        <end position="205"/>
    </location>
</feature>
<feature type="transmembrane region" description="Helical" evidence="1">
    <location>
        <begin position="324"/>
        <end position="345"/>
    </location>
</feature>
<dbReference type="RefSeq" id="WP_186835171.1">
    <property type="nucleotide sequence ID" value="NZ_JACOOQ010000012.1"/>
</dbReference>
<feature type="transmembrane region" description="Helical" evidence="1">
    <location>
        <begin position="146"/>
        <end position="165"/>
    </location>
</feature>
<dbReference type="InterPro" id="IPR038728">
    <property type="entry name" value="YkvI-like"/>
</dbReference>
<keyword evidence="3" id="KW-1185">Reference proteome</keyword>
<keyword evidence="1" id="KW-1133">Transmembrane helix</keyword>
<evidence type="ECO:0000313" key="2">
    <source>
        <dbReference type="EMBL" id="MBC5640393.1"/>
    </source>
</evidence>
<keyword evidence="1" id="KW-0812">Transmembrane</keyword>
<comment type="caution">
    <text evidence="2">The sequence shown here is derived from an EMBL/GenBank/DDBJ whole genome shotgun (WGS) entry which is preliminary data.</text>
</comment>
<feature type="transmembrane region" description="Helical" evidence="1">
    <location>
        <begin position="260"/>
        <end position="278"/>
    </location>
</feature>
<organism evidence="2 3">
    <name type="scientific">Clostridium lentum</name>
    <dbReference type="NCBI Taxonomy" id="2763037"/>
    <lineage>
        <taxon>Bacteria</taxon>
        <taxon>Bacillati</taxon>
        <taxon>Bacillota</taxon>
        <taxon>Clostridia</taxon>
        <taxon>Eubacteriales</taxon>
        <taxon>Clostridiaceae</taxon>
        <taxon>Clostridium</taxon>
    </lineage>
</organism>
<feature type="transmembrane region" description="Helical" evidence="1">
    <location>
        <begin position="37"/>
        <end position="59"/>
    </location>
</feature>
<accession>A0A8I0A5F4</accession>
<name>A0A8I0A5F4_9CLOT</name>
<dbReference type="PANTHER" id="PTHR37814">
    <property type="entry name" value="CONSERVED MEMBRANE PROTEIN"/>
    <property type="match status" value="1"/>
</dbReference>
<evidence type="ECO:0000313" key="3">
    <source>
        <dbReference type="Proteomes" id="UP000662088"/>
    </source>
</evidence>